<gene>
    <name evidence="2" type="ORF">BDV38DRAFT_95491</name>
</gene>
<dbReference type="GeneID" id="43648399"/>
<accession>A0A5N6T9W6</accession>
<name>A0A5N6T9W6_ASPPS</name>
<feature type="region of interest" description="Disordered" evidence="1">
    <location>
        <begin position="205"/>
        <end position="280"/>
    </location>
</feature>
<sequence length="315" mass="35439">MISTFPSVYPRNPLSHFASIESLFIRPAMCLCTYHHYPCGHIASFTFESCIDITNLVRANINPLNHHKIKKLDLLNERRPHRCFKCEENSRGASTANSNQSSSAANSKYIPLEGDTADFPIIIRGKVIQSMGQSGYCLGWDADISSSDERPASSKSLVKTFCLSRRIKHRRDNGYHRNPRVASQRAPGSSRRIKTLSQDLAATIEEDPGYEAEDDERGRSILKSRRYPPQSQGYIHELTGSFPESDQSVYDTAPEATTPLSEGGSSDLAHESSHCIGGRDNKRKEHTTIAVFWYSRWLSPPPSEFAFKGNHTRRY</sequence>
<evidence type="ECO:0000313" key="2">
    <source>
        <dbReference type="EMBL" id="KAE8142979.1"/>
    </source>
</evidence>
<dbReference type="Proteomes" id="UP000325672">
    <property type="component" value="Unassembled WGS sequence"/>
</dbReference>
<protein>
    <submittedName>
        <fullName evidence="2">Uncharacterized protein</fullName>
    </submittedName>
</protein>
<feature type="compositionally biased region" description="Basic and acidic residues" evidence="1">
    <location>
        <begin position="268"/>
        <end position="280"/>
    </location>
</feature>
<keyword evidence="3" id="KW-1185">Reference proteome</keyword>
<proteinExistence type="predicted"/>
<dbReference type="EMBL" id="ML743553">
    <property type="protein sequence ID" value="KAE8142979.1"/>
    <property type="molecule type" value="Genomic_DNA"/>
</dbReference>
<dbReference type="AlphaFoldDB" id="A0A5N6T9W6"/>
<reference evidence="2 3" key="1">
    <citation type="submission" date="2019-04" db="EMBL/GenBank/DDBJ databases">
        <title>Friends and foes A comparative genomics study of 23 Aspergillus species from section Flavi.</title>
        <authorList>
            <consortium name="DOE Joint Genome Institute"/>
            <person name="Kjaerbolling I."/>
            <person name="Vesth T."/>
            <person name="Frisvad J.C."/>
            <person name="Nybo J.L."/>
            <person name="Theobald S."/>
            <person name="Kildgaard S."/>
            <person name="Isbrandt T."/>
            <person name="Kuo A."/>
            <person name="Sato A."/>
            <person name="Lyhne E.K."/>
            <person name="Kogle M.E."/>
            <person name="Wiebenga A."/>
            <person name="Kun R.S."/>
            <person name="Lubbers R.J."/>
            <person name="Makela M.R."/>
            <person name="Barry K."/>
            <person name="Chovatia M."/>
            <person name="Clum A."/>
            <person name="Daum C."/>
            <person name="Haridas S."/>
            <person name="He G."/>
            <person name="LaButti K."/>
            <person name="Lipzen A."/>
            <person name="Mondo S."/>
            <person name="Riley R."/>
            <person name="Salamov A."/>
            <person name="Simmons B.A."/>
            <person name="Magnuson J.K."/>
            <person name="Henrissat B."/>
            <person name="Mortensen U.H."/>
            <person name="Larsen T.O."/>
            <person name="Devries R.P."/>
            <person name="Grigoriev I.V."/>
            <person name="Machida M."/>
            <person name="Baker S.E."/>
            <person name="Andersen M.R."/>
        </authorList>
    </citation>
    <scope>NUCLEOTIDE SEQUENCE [LARGE SCALE GENOMIC DNA]</scope>
    <source>
        <strain evidence="2 3">CBS 117625</strain>
    </source>
</reference>
<organism evidence="2 3">
    <name type="scientific">Aspergillus pseudotamarii</name>
    <dbReference type="NCBI Taxonomy" id="132259"/>
    <lineage>
        <taxon>Eukaryota</taxon>
        <taxon>Fungi</taxon>
        <taxon>Dikarya</taxon>
        <taxon>Ascomycota</taxon>
        <taxon>Pezizomycotina</taxon>
        <taxon>Eurotiomycetes</taxon>
        <taxon>Eurotiomycetidae</taxon>
        <taxon>Eurotiales</taxon>
        <taxon>Aspergillaceae</taxon>
        <taxon>Aspergillus</taxon>
        <taxon>Aspergillus subgen. Circumdati</taxon>
    </lineage>
</organism>
<feature type="compositionally biased region" description="Acidic residues" evidence="1">
    <location>
        <begin position="205"/>
        <end position="215"/>
    </location>
</feature>
<dbReference type="OrthoDB" id="4488477at2759"/>
<evidence type="ECO:0000313" key="3">
    <source>
        <dbReference type="Proteomes" id="UP000325672"/>
    </source>
</evidence>
<dbReference type="RefSeq" id="XP_031919042.1">
    <property type="nucleotide sequence ID" value="XM_032064189.1"/>
</dbReference>
<evidence type="ECO:0000256" key="1">
    <source>
        <dbReference type="SAM" id="MobiDB-lite"/>
    </source>
</evidence>
<feature type="region of interest" description="Disordered" evidence="1">
    <location>
        <begin position="172"/>
        <end position="193"/>
    </location>
</feature>